<organism evidence="1 2">
    <name type="scientific">Pistacia integerrima</name>
    <dbReference type="NCBI Taxonomy" id="434235"/>
    <lineage>
        <taxon>Eukaryota</taxon>
        <taxon>Viridiplantae</taxon>
        <taxon>Streptophyta</taxon>
        <taxon>Embryophyta</taxon>
        <taxon>Tracheophyta</taxon>
        <taxon>Spermatophyta</taxon>
        <taxon>Magnoliopsida</taxon>
        <taxon>eudicotyledons</taxon>
        <taxon>Gunneridae</taxon>
        <taxon>Pentapetalae</taxon>
        <taxon>rosids</taxon>
        <taxon>malvids</taxon>
        <taxon>Sapindales</taxon>
        <taxon>Anacardiaceae</taxon>
        <taxon>Pistacia</taxon>
    </lineage>
</organism>
<sequence>MVESKLTYEECRRQRLEENKKKLEELNLTKLAQALKTPTPKKSHAKRRVLKSPKSLEPVRRSSRCADKPAPNYKEDLLGPLMTIGRRSYQRRDILNRVYASHEERVYAIERAEKIQSNLDSQFPSFIKPMLQSHVTGGFWLGLPNHFCKKHLPHYDEMIALVDEEGNESQTKYLAEKAGLSGGWRGFSIDHGLVDGDAVVFHLVTPTTFEVYIVRAYESEDRDDNNEDSVDTHLGRSDKQTRSKDNKDKSNEDSDDTHKARSGKRTRSKDNKDEEEDLDGTNKGRSGKRTRASRK</sequence>
<keyword evidence="2" id="KW-1185">Reference proteome</keyword>
<name>A0ACC0X2X1_9ROSI</name>
<proteinExistence type="predicted"/>
<dbReference type="EMBL" id="CM047749">
    <property type="protein sequence ID" value="KAJ0009840.1"/>
    <property type="molecule type" value="Genomic_DNA"/>
</dbReference>
<evidence type="ECO:0000313" key="2">
    <source>
        <dbReference type="Proteomes" id="UP001163603"/>
    </source>
</evidence>
<gene>
    <name evidence="1" type="ORF">Pint_34427</name>
</gene>
<comment type="caution">
    <text evidence="1">The sequence shown here is derived from an EMBL/GenBank/DDBJ whole genome shotgun (WGS) entry which is preliminary data.</text>
</comment>
<evidence type="ECO:0000313" key="1">
    <source>
        <dbReference type="EMBL" id="KAJ0009840.1"/>
    </source>
</evidence>
<accession>A0ACC0X2X1</accession>
<protein>
    <submittedName>
        <fullName evidence="1">Uncharacterized protein</fullName>
    </submittedName>
</protein>
<dbReference type="Proteomes" id="UP001163603">
    <property type="component" value="Chromosome 14"/>
</dbReference>
<reference evidence="2" key="1">
    <citation type="journal article" date="2023" name="G3 (Bethesda)">
        <title>Genome assembly and association tests identify interacting loci associated with vigor, precocity, and sex in interspecific pistachio rootstocks.</title>
        <authorList>
            <person name="Palmer W."/>
            <person name="Jacygrad E."/>
            <person name="Sagayaradj S."/>
            <person name="Cavanaugh K."/>
            <person name="Han R."/>
            <person name="Bertier L."/>
            <person name="Beede B."/>
            <person name="Kafkas S."/>
            <person name="Golino D."/>
            <person name="Preece J."/>
            <person name="Michelmore R."/>
        </authorList>
    </citation>
    <scope>NUCLEOTIDE SEQUENCE [LARGE SCALE GENOMIC DNA]</scope>
</reference>